<dbReference type="HAMAP" id="MF_01855">
    <property type="entry name" value="FBPase_class1"/>
    <property type="match status" value="1"/>
</dbReference>
<comment type="catalytic activity">
    <reaction evidence="1 7">
        <text>beta-D-fructose 1,6-bisphosphate + H2O = beta-D-fructose 6-phosphate + phosphate</text>
        <dbReference type="Rhea" id="RHEA:11064"/>
        <dbReference type="ChEBI" id="CHEBI:15377"/>
        <dbReference type="ChEBI" id="CHEBI:32966"/>
        <dbReference type="ChEBI" id="CHEBI:43474"/>
        <dbReference type="ChEBI" id="CHEBI:57634"/>
        <dbReference type="EC" id="3.1.3.11"/>
    </reaction>
</comment>
<dbReference type="InterPro" id="IPR028343">
    <property type="entry name" value="FBPtase"/>
</dbReference>
<comment type="subcellular location">
    <subcellularLocation>
        <location evidence="7">Cytoplasm</location>
    </subcellularLocation>
</comment>
<evidence type="ECO:0000256" key="7">
    <source>
        <dbReference type="HAMAP-Rule" id="MF_01855"/>
    </source>
</evidence>
<evidence type="ECO:0000256" key="1">
    <source>
        <dbReference type="ARBA" id="ARBA00001273"/>
    </source>
</evidence>
<keyword evidence="12" id="KW-1185">Reference proteome</keyword>
<feature type="binding site" evidence="7">
    <location>
        <position position="124"/>
    </location>
    <ligand>
        <name>Mg(2+)</name>
        <dbReference type="ChEBI" id="CHEBI:18420"/>
        <label>1</label>
    </ligand>
</feature>
<dbReference type="PANTHER" id="PTHR11556:SF35">
    <property type="entry name" value="SEDOHEPTULOSE-1,7-BISPHOSPHATASE, CHLOROPLASTIC"/>
    <property type="match status" value="1"/>
</dbReference>
<dbReference type="SUPFAM" id="SSF56655">
    <property type="entry name" value="Carbohydrate phosphatase"/>
    <property type="match status" value="1"/>
</dbReference>
<comment type="similarity">
    <text evidence="2 7 8">Belongs to the FBPase class 1 family.</text>
</comment>
<evidence type="ECO:0000256" key="5">
    <source>
        <dbReference type="ARBA" id="ARBA00023277"/>
    </source>
</evidence>
<comment type="cofactor">
    <cofactor evidence="7">
        <name>Mg(2+)</name>
        <dbReference type="ChEBI" id="CHEBI:18420"/>
    </cofactor>
    <text evidence="7">Binds 2 magnesium ions per subunit.</text>
</comment>
<dbReference type="InterPro" id="IPR044015">
    <property type="entry name" value="FBPase_C_dom"/>
</dbReference>
<feature type="binding site" evidence="7">
    <location>
        <position position="103"/>
    </location>
    <ligand>
        <name>Mg(2+)</name>
        <dbReference type="ChEBI" id="CHEBI:18420"/>
        <label>1</label>
    </ligand>
</feature>
<keyword evidence="7" id="KW-0479">Metal-binding</keyword>
<feature type="binding site" evidence="7">
    <location>
        <position position="209"/>
    </location>
    <ligand>
        <name>substrate</name>
    </ligand>
</feature>
<gene>
    <name evidence="7" type="primary">fbp</name>
    <name evidence="11" type="ORF">ACFFJ2_18380</name>
</gene>
<dbReference type="EMBL" id="JBHLXD010000049">
    <property type="protein sequence ID" value="MFC0210370.1"/>
    <property type="molecule type" value="Genomic_DNA"/>
</dbReference>
<comment type="subunit">
    <text evidence="7">Homotetramer.</text>
</comment>
<evidence type="ECO:0000256" key="3">
    <source>
        <dbReference type="ARBA" id="ARBA00022490"/>
    </source>
</evidence>
<evidence type="ECO:0000256" key="8">
    <source>
        <dbReference type="RuleBase" id="RU000508"/>
    </source>
</evidence>
<dbReference type="Proteomes" id="UP001589755">
    <property type="component" value="Unassembled WGS sequence"/>
</dbReference>
<comment type="caution">
    <text evidence="11">The sequence shown here is derived from an EMBL/GenBank/DDBJ whole genome shotgun (WGS) entry which is preliminary data.</text>
</comment>
<evidence type="ECO:0000256" key="6">
    <source>
        <dbReference type="ARBA" id="ARBA00024331"/>
    </source>
</evidence>
<dbReference type="InterPro" id="IPR000146">
    <property type="entry name" value="FBPase_class-1"/>
</dbReference>
<evidence type="ECO:0000256" key="4">
    <source>
        <dbReference type="ARBA" id="ARBA00022801"/>
    </source>
</evidence>
<feature type="binding site" evidence="7">
    <location>
        <position position="281"/>
    </location>
    <ligand>
        <name>Mg(2+)</name>
        <dbReference type="ChEBI" id="CHEBI:18420"/>
        <label>2</label>
    </ligand>
</feature>
<evidence type="ECO:0000259" key="9">
    <source>
        <dbReference type="Pfam" id="PF00316"/>
    </source>
</evidence>
<dbReference type="CDD" id="cd00354">
    <property type="entry name" value="FBPase"/>
    <property type="match status" value="1"/>
</dbReference>
<evidence type="ECO:0000313" key="11">
    <source>
        <dbReference type="EMBL" id="MFC0210370.1"/>
    </source>
</evidence>
<evidence type="ECO:0000313" key="12">
    <source>
        <dbReference type="Proteomes" id="UP001589755"/>
    </source>
</evidence>
<dbReference type="PRINTS" id="PR00115">
    <property type="entry name" value="F16BPHPHTASE"/>
</dbReference>
<feature type="binding site" evidence="7">
    <location>
        <position position="122"/>
    </location>
    <ligand>
        <name>Mg(2+)</name>
        <dbReference type="ChEBI" id="CHEBI:18420"/>
        <label>2</label>
    </ligand>
</feature>
<accession>A0ABV6DCI7</accession>
<dbReference type="InterPro" id="IPR033391">
    <property type="entry name" value="FBPase_N"/>
</dbReference>
<sequence length="334" mass="34895">MARAAALELAGDRSVSAPSLSRFLSEWAGADGGRCALAGLVSTIAEAAVPLALRLALARLPGDPAAPVAKNDSGDIQKALDLGAHTYILDALRKASVARVVSEEAGAPILLNEAGLLDVAIDPIDGSGSIGTGAPLGLLFAVFPKGESFLRSGRDTLAAGYVAFGHSVDLGFSMGDGVFLATLDPRDGQFRVAGRAPALPEKTRTIAFNASNYRHFPPGLRRYIDDCLAGRQGLRGADVNMRWIAAAVGDLHRILLRGGVFLYPADHRPGYEKGHLRLLYEAFPIAFLIEQAGGAATDGYGPILARTPADIHEKTALVFGSAAEVATVQSYLNA</sequence>
<dbReference type="Pfam" id="PF00316">
    <property type="entry name" value="FBPase"/>
    <property type="match status" value="1"/>
</dbReference>
<feature type="domain" description="Fructose-1-6-bisphosphatase class 1 C-terminal" evidence="10">
    <location>
        <begin position="199"/>
        <end position="332"/>
    </location>
</feature>
<feature type="binding site" evidence="7">
    <location>
        <position position="125"/>
    </location>
    <ligand>
        <name>Mg(2+)</name>
        <dbReference type="ChEBI" id="CHEBI:18420"/>
        <label>2</label>
    </ligand>
</feature>
<reference evidence="11 12" key="1">
    <citation type="submission" date="2024-09" db="EMBL/GenBank/DDBJ databases">
        <authorList>
            <person name="Sun Q."/>
            <person name="Mori K."/>
        </authorList>
    </citation>
    <scope>NUCLEOTIDE SEQUENCE [LARGE SCALE GENOMIC DNA]</scope>
    <source>
        <strain evidence="11 12">CCM 8543</strain>
    </source>
</reference>
<dbReference type="PIRSF" id="PIRSF000904">
    <property type="entry name" value="FBPtase_SBPase"/>
    <property type="match status" value="1"/>
</dbReference>
<dbReference type="Gene3D" id="3.40.190.80">
    <property type="match status" value="1"/>
</dbReference>
<dbReference type="NCBIfam" id="NF006780">
    <property type="entry name" value="PRK09293.1-4"/>
    <property type="match status" value="1"/>
</dbReference>
<name>A0ABV6DCI7_9HYPH</name>
<feature type="binding site" evidence="7">
    <location>
        <position position="122"/>
    </location>
    <ligand>
        <name>Mg(2+)</name>
        <dbReference type="ChEBI" id="CHEBI:18420"/>
        <label>1</label>
    </ligand>
</feature>
<dbReference type="GO" id="GO:0042132">
    <property type="term" value="F:fructose 1,6-bisphosphate 1-phosphatase activity"/>
    <property type="evidence" value="ECO:0007669"/>
    <property type="project" value="UniProtKB-EC"/>
</dbReference>
<feature type="domain" description="Fructose-1-6-bisphosphatase class I N-terminal" evidence="9">
    <location>
        <begin position="39"/>
        <end position="191"/>
    </location>
</feature>
<dbReference type="Gene3D" id="3.30.540.10">
    <property type="entry name" value="Fructose-1,6-Bisphosphatase, subunit A, domain 1"/>
    <property type="match status" value="1"/>
</dbReference>
<comment type="pathway">
    <text evidence="6">Carbohydrate biosynthesis.</text>
</comment>
<keyword evidence="5 7" id="KW-0119">Carbohydrate metabolism</keyword>
<evidence type="ECO:0000259" key="10">
    <source>
        <dbReference type="Pfam" id="PF18913"/>
    </source>
</evidence>
<dbReference type="EC" id="3.1.3.11" evidence="7"/>
<keyword evidence="3 7" id="KW-0963">Cytoplasm</keyword>
<evidence type="ECO:0000256" key="2">
    <source>
        <dbReference type="ARBA" id="ARBA00010941"/>
    </source>
</evidence>
<organism evidence="11 12">
    <name type="scientific">Chelativorans intermedius</name>
    <dbReference type="NCBI Taxonomy" id="515947"/>
    <lineage>
        <taxon>Bacteria</taxon>
        <taxon>Pseudomonadati</taxon>
        <taxon>Pseudomonadota</taxon>
        <taxon>Alphaproteobacteria</taxon>
        <taxon>Hyphomicrobiales</taxon>
        <taxon>Phyllobacteriaceae</taxon>
        <taxon>Chelativorans</taxon>
    </lineage>
</organism>
<dbReference type="PANTHER" id="PTHR11556">
    <property type="entry name" value="FRUCTOSE-1,6-BISPHOSPHATASE-RELATED"/>
    <property type="match status" value="1"/>
</dbReference>
<comment type="caution">
    <text evidence="7">Lacks conserved residue(s) required for the propagation of feature annotation.</text>
</comment>
<keyword evidence="7" id="KW-0460">Magnesium</keyword>
<dbReference type="Pfam" id="PF18913">
    <property type="entry name" value="FBPase_C"/>
    <property type="match status" value="1"/>
</dbReference>
<dbReference type="RefSeq" id="WP_261522690.1">
    <property type="nucleotide sequence ID" value="NZ_JAODNW010000036.1"/>
</dbReference>
<dbReference type="PIRSF" id="PIRSF500210">
    <property type="entry name" value="FBPtase"/>
    <property type="match status" value="1"/>
</dbReference>
<proteinExistence type="inferred from homology"/>
<keyword evidence="4 7" id="KW-0378">Hydrolase</keyword>
<protein>
    <recommendedName>
        <fullName evidence="7">Fructose-1,6-bisphosphatase class 1</fullName>
        <shortName evidence="7">FBPase class 1</shortName>
        <ecNumber evidence="7">3.1.3.11</ecNumber>
    </recommendedName>
    <alternativeName>
        <fullName evidence="7">D-fructose-1,6-bisphosphate 1-phosphohydrolase class 1</fullName>
    </alternativeName>
</protein>